<organism evidence="2">
    <name type="scientific">Candidatus Syntropharchaeum butanivorans</name>
    <dbReference type="NCBI Taxonomy" id="1839936"/>
    <lineage>
        <taxon>Archaea</taxon>
        <taxon>Methanobacteriati</taxon>
        <taxon>Methanobacteriota</taxon>
        <taxon>Stenosarchaea group</taxon>
        <taxon>Methanomicrobia</taxon>
        <taxon>Methanosarcinales</taxon>
        <taxon>ANME-2 cluster</taxon>
        <taxon>Candidatus Syntropharchaeum</taxon>
    </lineage>
</organism>
<dbReference type="InterPro" id="IPR011659">
    <property type="entry name" value="WD40"/>
</dbReference>
<evidence type="ECO:0000256" key="1">
    <source>
        <dbReference type="ARBA" id="ARBA00009820"/>
    </source>
</evidence>
<proteinExistence type="inferred from homology"/>
<dbReference type="Gene3D" id="2.120.10.30">
    <property type="entry name" value="TolB, C-terminal domain"/>
    <property type="match status" value="2"/>
</dbReference>
<dbReference type="SUPFAM" id="SSF69304">
    <property type="entry name" value="Tricorn protease N-terminal domain"/>
    <property type="match status" value="1"/>
</dbReference>
<dbReference type="EMBL" id="DQZR01000053">
    <property type="protein sequence ID" value="HDM35896.1"/>
    <property type="molecule type" value="Genomic_DNA"/>
</dbReference>
<name>A0A7C0X294_9EURY</name>
<dbReference type="Proteomes" id="UP000885863">
    <property type="component" value="Unassembled WGS sequence"/>
</dbReference>
<evidence type="ECO:0000313" key="2">
    <source>
        <dbReference type="EMBL" id="HDM35896.1"/>
    </source>
</evidence>
<comment type="similarity">
    <text evidence="1">Belongs to the TolB family.</text>
</comment>
<dbReference type="PANTHER" id="PTHR36842">
    <property type="entry name" value="PROTEIN TOLB HOMOLOG"/>
    <property type="match status" value="1"/>
</dbReference>
<protein>
    <submittedName>
        <fullName evidence="2">Uncharacterized protein</fullName>
    </submittedName>
</protein>
<sequence length="315" mass="35349">MMRGKYKIFYALQTLLLFLISSSLALAQGKIAFSRPNPVTGWTDIYIGDVDAEKGKIYNIRNFTNFMAHDFYPTWSPDGSKIAFVSDRSGKGHAIYIADYKGENIRLLLPQDMIGNIRGEPGWSPDGSKIAFSAMPKGTHNYGLYIIDADGKNLRKVKVSGFLDSNNCRWSPDGSKIATHAGEIYVVDLKTGISKLIAAGEGIDWSERGLLYARTLNHGIFIYDVDKNILEAYPLPDFDFIDDPSYSPDSSKVLFVGKKGGKESFYILDLETRKVKDLGIWGQWPDWGRNYPPQGLRSLNLLNTLWSLIKRGEIK</sequence>
<reference evidence="2" key="1">
    <citation type="journal article" date="2020" name="mSystems">
        <title>Genome- and Community-Level Interaction Insights into Carbon Utilization and Element Cycling Functions of Hydrothermarchaeota in Hydrothermal Sediment.</title>
        <authorList>
            <person name="Zhou Z."/>
            <person name="Liu Y."/>
            <person name="Xu W."/>
            <person name="Pan J."/>
            <person name="Luo Z.H."/>
            <person name="Li M."/>
        </authorList>
    </citation>
    <scope>NUCLEOTIDE SEQUENCE [LARGE SCALE GENOMIC DNA]</scope>
    <source>
        <strain evidence="2">HyVt-185</strain>
    </source>
</reference>
<dbReference type="AlphaFoldDB" id="A0A7C0X294"/>
<comment type="caution">
    <text evidence="2">The sequence shown here is derived from an EMBL/GenBank/DDBJ whole genome shotgun (WGS) entry which is preliminary data.</text>
</comment>
<dbReference type="PANTHER" id="PTHR36842:SF1">
    <property type="entry name" value="PROTEIN TOLB"/>
    <property type="match status" value="1"/>
</dbReference>
<accession>A0A7C0X294</accession>
<dbReference type="Pfam" id="PF07676">
    <property type="entry name" value="PD40"/>
    <property type="match status" value="2"/>
</dbReference>
<dbReference type="InterPro" id="IPR011042">
    <property type="entry name" value="6-blade_b-propeller_TolB-like"/>
</dbReference>
<gene>
    <name evidence="2" type="ORF">ENG09_01390</name>
</gene>